<dbReference type="CDD" id="cd04301">
    <property type="entry name" value="NAT_SF"/>
    <property type="match status" value="1"/>
</dbReference>
<evidence type="ECO:0000259" key="3">
    <source>
        <dbReference type="PROSITE" id="PS51186"/>
    </source>
</evidence>
<evidence type="ECO:0000256" key="2">
    <source>
        <dbReference type="ARBA" id="ARBA00023315"/>
    </source>
</evidence>
<reference evidence="4 5" key="1">
    <citation type="journal article" date="2019" name="Int. J. Syst. Evol. Microbiol.">
        <title>The Global Catalogue of Microorganisms (GCM) 10K type strain sequencing project: providing services to taxonomists for standard genome sequencing and annotation.</title>
        <authorList>
            <consortium name="The Broad Institute Genomics Platform"/>
            <consortium name="The Broad Institute Genome Sequencing Center for Infectious Disease"/>
            <person name="Wu L."/>
            <person name="Ma J."/>
        </authorList>
    </citation>
    <scope>NUCLEOTIDE SEQUENCE [LARGE SCALE GENOMIC DNA]</scope>
    <source>
        <strain evidence="4 5">JCM 14545</strain>
    </source>
</reference>
<dbReference type="InterPro" id="IPR000182">
    <property type="entry name" value="GNAT_dom"/>
</dbReference>
<evidence type="ECO:0000256" key="1">
    <source>
        <dbReference type="ARBA" id="ARBA00022679"/>
    </source>
</evidence>
<dbReference type="InterPro" id="IPR056935">
    <property type="entry name" value="Rv0428c-like_C"/>
</dbReference>
<sequence>MTSEALESACAAAWRAPVRARLGDWLLRWADGFTGRANSALALGDPGVPVPEALRAVCEFSHSHGIPPIAQVIHGSAAEAAIAAAGWIEHSAHPAGHEVSVLLGDAGSAPGDAEVLAEPTGEWWELCAGTSAPSEAQRYVLTTGDIGYGVVHDGGRVAGAVRAAVVGDLLHVSRLAVRPSCRRRGFAVALMAAAGQWANHRECALQVSVRNAPALALYGRLGFTEHHRYRYWVPPQTTCEDPKS</sequence>
<keyword evidence="1" id="KW-0808">Transferase</keyword>
<gene>
    <name evidence="4" type="ORF">GCM10009754_77250</name>
</gene>
<evidence type="ECO:0000313" key="4">
    <source>
        <dbReference type="EMBL" id="GAA1987737.1"/>
    </source>
</evidence>
<proteinExistence type="predicted"/>
<feature type="domain" description="N-acetyltransferase" evidence="3">
    <location>
        <begin position="101"/>
        <end position="244"/>
    </location>
</feature>
<accession>A0ABN2SJA5</accession>
<dbReference type="InterPro" id="IPR050832">
    <property type="entry name" value="Bact_Acetyltransf"/>
</dbReference>
<dbReference type="Pfam" id="PF24553">
    <property type="entry name" value="Rv0428c_C"/>
    <property type="match status" value="1"/>
</dbReference>
<organism evidence="4 5">
    <name type="scientific">Amycolatopsis minnesotensis</name>
    <dbReference type="NCBI Taxonomy" id="337894"/>
    <lineage>
        <taxon>Bacteria</taxon>
        <taxon>Bacillati</taxon>
        <taxon>Actinomycetota</taxon>
        <taxon>Actinomycetes</taxon>
        <taxon>Pseudonocardiales</taxon>
        <taxon>Pseudonocardiaceae</taxon>
        <taxon>Amycolatopsis</taxon>
    </lineage>
</organism>
<evidence type="ECO:0000313" key="5">
    <source>
        <dbReference type="Proteomes" id="UP001501116"/>
    </source>
</evidence>
<keyword evidence="5" id="KW-1185">Reference proteome</keyword>
<dbReference type="SUPFAM" id="SSF55729">
    <property type="entry name" value="Acyl-CoA N-acyltransferases (Nat)"/>
    <property type="match status" value="1"/>
</dbReference>
<comment type="caution">
    <text evidence="4">The sequence shown here is derived from an EMBL/GenBank/DDBJ whole genome shotgun (WGS) entry which is preliminary data.</text>
</comment>
<dbReference type="RefSeq" id="WP_425546593.1">
    <property type="nucleotide sequence ID" value="NZ_BAAANN010000047.1"/>
</dbReference>
<dbReference type="InterPro" id="IPR016181">
    <property type="entry name" value="Acyl_CoA_acyltransferase"/>
</dbReference>
<protein>
    <submittedName>
        <fullName evidence="4">GNAT family N-acetyltransferase</fullName>
    </submittedName>
</protein>
<name>A0ABN2SJA5_9PSEU</name>
<keyword evidence="2" id="KW-0012">Acyltransferase</keyword>
<dbReference type="Proteomes" id="UP001501116">
    <property type="component" value="Unassembled WGS sequence"/>
</dbReference>
<dbReference type="PANTHER" id="PTHR43877">
    <property type="entry name" value="AMINOALKYLPHOSPHONATE N-ACETYLTRANSFERASE-RELATED-RELATED"/>
    <property type="match status" value="1"/>
</dbReference>
<dbReference type="PROSITE" id="PS51186">
    <property type="entry name" value="GNAT"/>
    <property type="match status" value="1"/>
</dbReference>
<dbReference type="EMBL" id="BAAANN010000047">
    <property type="protein sequence ID" value="GAA1987737.1"/>
    <property type="molecule type" value="Genomic_DNA"/>
</dbReference>
<dbReference type="Gene3D" id="3.40.630.30">
    <property type="match status" value="1"/>
</dbReference>